<evidence type="ECO:0000259" key="5">
    <source>
        <dbReference type="PROSITE" id="PS50850"/>
    </source>
</evidence>
<dbReference type="InterPro" id="IPR036259">
    <property type="entry name" value="MFS_trans_sf"/>
</dbReference>
<reference evidence="6 7" key="1">
    <citation type="submission" date="2018-08" db="EMBL/GenBank/DDBJ databases">
        <title>A genome reference for cultivated species of the human gut microbiota.</title>
        <authorList>
            <person name="Zou Y."/>
            <person name="Xue W."/>
            <person name="Luo G."/>
        </authorList>
    </citation>
    <scope>NUCLEOTIDE SEQUENCE [LARGE SCALE GENOMIC DNA]</scope>
    <source>
        <strain evidence="6 7">AF12-7</strain>
    </source>
</reference>
<dbReference type="Proteomes" id="UP000285150">
    <property type="component" value="Unassembled WGS sequence"/>
</dbReference>
<dbReference type="SUPFAM" id="SSF103473">
    <property type="entry name" value="MFS general substrate transporter"/>
    <property type="match status" value="1"/>
</dbReference>
<evidence type="ECO:0000313" key="6">
    <source>
        <dbReference type="EMBL" id="RGW31286.1"/>
    </source>
</evidence>
<keyword evidence="2 4" id="KW-1133">Transmembrane helix</keyword>
<feature type="domain" description="Major facilitator superfamily (MFS) profile" evidence="5">
    <location>
        <begin position="1"/>
        <end position="52"/>
    </location>
</feature>
<keyword evidence="1 4" id="KW-0812">Transmembrane</keyword>
<evidence type="ECO:0000313" key="7">
    <source>
        <dbReference type="Proteomes" id="UP000285150"/>
    </source>
</evidence>
<feature type="transmembrane region" description="Helical" evidence="4">
    <location>
        <begin position="19"/>
        <end position="39"/>
    </location>
</feature>
<dbReference type="AlphaFoldDB" id="A0A413B202"/>
<protein>
    <submittedName>
        <fullName evidence="6">Glycerol-3-phosphate transporter</fullName>
    </submittedName>
</protein>
<dbReference type="GO" id="GO:0022857">
    <property type="term" value="F:transmembrane transporter activity"/>
    <property type="evidence" value="ECO:0007669"/>
    <property type="project" value="InterPro"/>
</dbReference>
<dbReference type="EMBL" id="QSAF01000035">
    <property type="protein sequence ID" value="RGW31286.1"/>
    <property type="molecule type" value="Genomic_DNA"/>
</dbReference>
<evidence type="ECO:0000256" key="3">
    <source>
        <dbReference type="ARBA" id="ARBA00023136"/>
    </source>
</evidence>
<dbReference type="Gene3D" id="1.20.1250.20">
    <property type="entry name" value="MFS general substrate transporter like domains"/>
    <property type="match status" value="1"/>
</dbReference>
<feature type="non-terminal residue" evidence="6">
    <location>
        <position position="1"/>
    </location>
</feature>
<dbReference type="InterPro" id="IPR020846">
    <property type="entry name" value="MFS_dom"/>
</dbReference>
<sequence length="52" mass="5832">AILANVVLGYVAEMAGWDWTFILLLIACALSIILMSFTYKDEKALLAERNKK</sequence>
<proteinExistence type="predicted"/>
<comment type="caution">
    <text evidence="6">The sequence shown here is derived from an EMBL/GenBank/DDBJ whole genome shotgun (WGS) entry which is preliminary data.</text>
</comment>
<accession>A0A413B202</accession>
<gene>
    <name evidence="6" type="primary">glpT</name>
    <name evidence="6" type="ORF">DWV77_17295</name>
</gene>
<evidence type="ECO:0000256" key="4">
    <source>
        <dbReference type="SAM" id="Phobius"/>
    </source>
</evidence>
<evidence type="ECO:0000256" key="1">
    <source>
        <dbReference type="ARBA" id="ARBA00022692"/>
    </source>
</evidence>
<evidence type="ECO:0000256" key="2">
    <source>
        <dbReference type="ARBA" id="ARBA00022989"/>
    </source>
</evidence>
<organism evidence="6 7">
    <name type="scientific">Bacteroides stercoris</name>
    <dbReference type="NCBI Taxonomy" id="46506"/>
    <lineage>
        <taxon>Bacteria</taxon>
        <taxon>Pseudomonadati</taxon>
        <taxon>Bacteroidota</taxon>
        <taxon>Bacteroidia</taxon>
        <taxon>Bacteroidales</taxon>
        <taxon>Bacteroidaceae</taxon>
        <taxon>Bacteroides</taxon>
    </lineage>
</organism>
<name>A0A413B202_BACSE</name>
<dbReference type="PROSITE" id="PS50850">
    <property type="entry name" value="MFS"/>
    <property type="match status" value="1"/>
</dbReference>
<keyword evidence="3 4" id="KW-0472">Membrane</keyword>